<feature type="transmembrane region" description="Helical" evidence="1">
    <location>
        <begin position="12"/>
        <end position="36"/>
    </location>
</feature>
<keyword evidence="1" id="KW-1133">Transmembrane helix</keyword>
<reference evidence="3 4" key="1">
    <citation type="journal article" date="2019" name="Int. J. Syst. Evol. Microbiol.">
        <title>The Global Catalogue of Microorganisms (GCM) 10K type strain sequencing project: providing services to taxonomists for standard genome sequencing and annotation.</title>
        <authorList>
            <consortium name="The Broad Institute Genomics Platform"/>
            <consortium name="The Broad Institute Genome Sequencing Center for Infectious Disease"/>
            <person name="Wu L."/>
            <person name="Ma J."/>
        </authorList>
    </citation>
    <scope>NUCLEOTIDE SEQUENCE [LARGE SCALE GENOMIC DNA]</scope>
    <source>
        <strain evidence="3 4">JCM 10425</strain>
    </source>
</reference>
<dbReference type="RefSeq" id="WP_344647772.1">
    <property type="nucleotide sequence ID" value="NZ_BAAAGX010000006.1"/>
</dbReference>
<keyword evidence="1" id="KW-0472">Membrane</keyword>
<evidence type="ECO:0000313" key="3">
    <source>
        <dbReference type="EMBL" id="GAA0228725.1"/>
    </source>
</evidence>
<sequence>MTTPGERAPARLVRGPIGVAGPLLATVLLVVGVVLARDGLVAGGLLGGRATVPALLDAAGRLTARSWLIPVGAGLALVGLGLVYAAVRPRPRRGIPVDSATGLYLTADGVARLASDAAGEVGGVLSARTSAGRRRVVTTVEATTDDPTLADAVTRAVSARLAHLRTPPAVRVRLRAPRADSRRVL</sequence>
<feature type="domain" description="DUF6286" evidence="2">
    <location>
        <begin position="77"/>
        <end position="175"/>
    </location>
</feature>
<dbReference type="Proteomes" id="UP001500967">
    <property type="component" value="Unassembled WGS sequence"/>
</dbReference>
<feature type="transmembrane region" description="Helical" evidence="1">
    <location>
        <begin position="67"/>
        <end position="87"/>
    </location>
</feature>
<name>A0ABN0TS15_9ACTN</name>
<keyword evidence="1" id="KW-0812">Transmembrane</keyword>
<gene>
    <name evidence="3" type="ORF">GCM10009539_12660</name>
</gene>
<accession>A0ABN0TS15</accession>
<keyword evidence="4" id="KW-1185">Reference proteome</keyword>
<protein>
    <recommendedName>
        <fullName evidence="2">DUF6286 domain-containing protein</fullName>
    </recommendedName>
</protein>
<dbReference type="InterPro" id="IPR046253">
    <property type="entry name" value="DUF6286"/>
</dbReference>
<proteinExistence type="predicted"/>
<evidence type="ECO:0000259" key="2">
    <source>
        <dbReference type="Pfam" id="PF19803"/>
    </source>
</evidence>
<organism evidence="3 4">
    <name type="scientific">Cryptosporangium japonicum</name>
    <dbReference type="NCBI Taxonomy" id="80872"/>
    <lineage>
        <taxon>Bacteria</taxon>
        <taxon>Bacillati</taxon>
        <taxon>Actinomycetota</taxon>
        <taxon>Actinomycetes</taxon>
        <taxon>Cryptosporangiales</taxon>
        <taxon>Cryptosporangiaceae</taxon>
        <taxon>Cryptosporangium</taxon>
    </lineage>
</organism>
<evidence type="ECO:0000313" key="4">
    <source>
        <dbReference type="Proteomes" id="UP001500967"/>
    </source>
</evidence>
<comment type="caution">
    <text evidence="3">The sequence shown here is derived from an EMBL/GenBank/DDBJ whole genome shotgun (WGS) entry which is preliminary data.</text>
</comment>
<evidence type="ECO:0000256" key="1">
    <source>
        <dbReference type="SAM" id="Phobius"/>
    </source>
</evidence>
<dbReference type="Pfam" id="PF19803">
    <property type="entry name" value="DUF6286"/>
    <property type="match status" value="1"/>
</dbReference>
<dbReference type="EMBL" id="BAAAGX010000006">
    <property type="protein sequence ID" value="GAA0228725.1"/>
    <property type="molecule type" value="Genomic_DNA"/>
</dbReference>